<proteinExistence type="inferred from homology"/>
<name>A8MBH6_CALMQ</name>
<evidence type="ECO:0000256" key="1">
    <source>
        <dbReference type="ARBA" id="ARBA00006857"/>
    </source>
</evidence>
<dbReference type="Pfam" id="PF00827">
    <property type="entry name" value="Ribosomal_L15e"/>
    <property type="match status" value="1"/>
</dbReference>
<dbReference type="GO" id="GO:0003735">
    <property type="term" value="F:structural constituent of ribosome"/>
    <property type="evidence" value="ECO:0007669"/>
    <property type="project" value="InterPro"/>
</dbReference>
<dbReference type="HOGENOM" id="CLU_080796_1_0_2"/>
<keyword evidence="2 5" id="KW-0689">Ribosomal protein</keyword>
<evidence type="ECO:0000256" key="2">
    <source>
        <dbReference type="ARBA" id="ARBA00022980"/>
    </source>
</evidence>
<dbReference type="NCBIfam" id="NF003269">
    <property type="entry name" value="PRK04243.1"/>
    <property type="match status" value="1"/>
</dbReference>
<dbReference type="InterPro" id="IPR000439">
    <property type="entry name" value="Ribosomal_eL15"/>
</dbReference>
<dbReference type="KEGG" id="cma:Cmaq_1892"/>
<dbReference type="STRING" id="397948.Cmaq_1892"/>
<comment type="similarity">
    <text evidence="1">Belongs to the eukaryotic ribosomal protein eL15 family.</text>
</comment>
<dbReference type="PANTHER" id="PTHR11847:SF4">
    <property type="entry name" value="LARGE RIBOSOMAL SUBUNIT PROTEIN EL15"/>
    <property type="match status" value="1"/>
</dbReference>
<evidence type="ECO:0000256" key="4">
    <source>
        <dbReference type="ARBA" id="ARBA00035535"/>
    </source>
</evidence>
<dbReference type="SMART" id="SM01384">
    <property type="entry name" value="Ribosomal_L15e"/>
    <property type="match status" value="1"/>
</dbReference>
<reference evidence="5 6" key="1">
    <citation type="submission" date="2007-10" db="EMBL/GenBank/DDBJ databases">
        <title>Complete sequence of Caldivirga maquilingensis IC-167.</title>
        <authorList>
            <consortium name="US DOE Joint Genome Institute"/>
            <person name="Copeland A."/>
            <person name="Lucas S."/>
            <person name="Lapidus A."/>
            <person name="Barry K."/>
            <person name="Glavina del Rio T."/>
            <person name="Dalin E."/>
            <person name="Tice H."/>
            <person name="Pitluck S."/>
            <person name="Saunders E."/>
            <person name="Brettin T."/>
            <person name="Bruce D."/>
            <person name="Detter J.C."/>
            <person name="Han C."/>
            <person name="Schmutz J."/>
            <person name="Larimer F."/>
            <person name="Land M."/>
            <person name="Hauser L."/>
            <person name="Kyrpides N."/>
            <person name="Ivanova N."/>
            <person name="Biddle J.F."/>
            <person name="Zhang Z."/>
            <person name="Fitz-Gibbon S.T."/>
            <person name="Lowe T.M."/>
            <person name="Saltikov C."/>
            <person name="House C.H."/>
            <person name="Richardson P."/>
        </authorList>
    </citation>
    <scope>NUCLEOTIDE SEQUENCE [LARGE SCALE GENOMIC DNA]</scope>
    <source>
        <strain evidence="6">ATCC 700844 / DSM 13496 / JCM 10307 / IC-167</strain>
    </source>
</reference>
<evidence type="ECO:0000256" key="3">
    <source>
        <dbReference type="ARBA" id="ARBA00023274"/>
    </source>
</evidence>
<dbReference type="eggNOG" id="arCOG04209">
    <property type="taxonomic scope" value="Archaea"/>
</dbReference>
<protein>
    <recommendedName>
        <fullName evidence="4">50S ribosomal protein L15e</fullName>
    </recommendedName>
</protein>
<dbReference type="AlphaFoldDB" id="A8MBH6"/>
<gene>
    <name evidence="5" type="ordered locus">Cmaq_1892</name>
</gene>
<dbReference type="GO" id="GO:0003723">
    <property type="term" value="F:RNA binding"/>
    <property type="evidence" value="ECO:0007669"/>
    <property type="project" value="TreeGrafter"/>
</dbReference>
<keyword evidence="3" id="KW-0687">Ribonucleoprotein</keyword>
<keyword evidence="6" id="KW-1185">Reference proteome</keyword>
<dbReference type="EMBL" id="CP000852">
    <property type="protein sequence ID" value="ABW02709.1"/>
    <property type="molecule type" value="Genomic_DNA"/>
</dbReference>
<dbReference type="GO" id="GO:0022625">
    <property type="term" value="C:cytosolic large ribosomal subunit"/>
    <property type="evidence" value="ECO:0007669"/>
    <property type="project" value="TreeGrafter"/>
</dbReference>
<dbReference type="InterPro" id="IPR024794">
    <property type="entry name" value="Rbsml_eL15_core_dom_sf"/>
</dbReference>
<dbReference type="GeneID" id="5710238"/>
<dbReference type="RefSeq" id="WP_012186928.1">
    <property type="nucleotide sequence ID" value="NC_009954.1"/>
</dbReference>
<evidence type="ECO:0000313" key="6">
    <source>
        <dbReference type="Proteomes" id="UP000001137"/>
    </source>
</evidence>
<sequence>MGTLRYVADIWKKPYEDPLRQVIKARLIKWRREPAILRVDKPTRIDKARKYGYKAKQGVVVVRVRVRRGPFNRRRPNTGRRPKRMGVYGVALSTNLQVVAEQRAARRFSNLEVLGSYWVGEDAMYKWFEVVMIDPSHPAIRNDPDYAWVVGKEYREGRRIRRIRERQRKLIERLRKQASGGSSQQ</sequence>
<accession>A8MBH6</accession>
<evidence type="ECO:0000313" key="5">
    <source>
        <dbReference type="EMBL" id="ABW02709.1"/>
    </source>
</evidence>
<dbReference type="InterPro" id="IPR012678">
    <property type="entry name" value="Ribosomal_uL23/eL15/eS24_sf"/>
</dbReference>
<dbReference type="OrthoDB" id="8183at2157"/>
<dbReference type="Proteomes" id="UP000001137">
    <property type="component" value="Chromosome"/>
</dbReference>
<dbReference type="SUPFAM" id="SSF54189">
    <property type="entry name" value="Ribosomal proteins S24e, L23 and L15e"/>
    <property type="match status" value="1"/>
</dbReference>
<organism evidence="5 6">
    <name type="scientific">Caldivirga maquilingensis (strain ATCC 700844 / DSM 13496 / JCM 10307 / IC-167)</name>
    <dbReference type="NCBI Taxonomy" id="397948"/>
    <lineage>
        <taxon>Archaea</taxon>
        <taxon>Thermoproteota</taxon>
        <taxon>Thermoprotei</taxon>
        <taxon>Thermoproteales</taxon>
        <taxon>Thermoproteaceae</taxon>
        <taxon>Caldivirga</taxon>
    </lineage>
</organism>
<dbReference type="PANTHER" id="PTHR11847">
    <property type="entry name" value="RIBOSOMAL PROTEIN L15"/>
    <property type="match status" value="1"/>
</dbReference>
<dbReference type="GO" id="GO:0002181">
    <property type="term" value="P:cytoplasmic translation"/>
    <property type="evidence" value="ECO:0007669"/>
    <property type="project" value="TreeGrafter"/>
</dbReference>
<dbReference type="Gene3D" id="3.40.1120.10">
    <property type="entry name" value="Ribosomal protein l15e"/>
    <property type="match status" value="1"/>
</dbReference>